<dbReference type="AlphaFoldDB" id="A0A7C5E2A5"/>
<dbReference type="Pfam" id="PF16949">
    <property type="entry name" value="ABC_tran_2"/>
    <property type="match status" value="1"/>
</dbReference>
<feature type="transmembrane region" description="Helical" evidence="1">
    <location>
        <begin position="377"/>
        <end position="402"/>
    </location>
</feature>
<gene>
    <name evidence="2" type="ORF">ENL26_01855</name>
</gene>
<comment type="caution">
    <text evidence="2">The sequence shown here is derived from an EMBL/GenBank/DDBJ whole genome shotgun (WGS) entry which is preliminary data.</text>
</comment>
<name>A0A7C5E2A5_9BACT</name>
<organism evidence="2">
    <name type="scientific">Kosmotoga arenicorallina</name>
    <dbReference type="NCBI Taxonomy" id="688066"/>
    <lineage>
        <taxon>Bacteria</taxon>
        <taxon>Thermotogati</taxon>
        <taxon>Thermotogota</taxon>
        <taxon>Thermotogae</taxon>
        <taxon>Kosmotogales</taxon>
        <taxon>Kosmotogaceae</taxon>
        <taxon>Kosmotoga</taxon>
    </lineage>
</organism>
<dbReference type="Proteomes" id="UP000886129">
    <property type="component" value="Unassembled WGS sequence"/>
</dbReference>
<feature type="non-terminal residue" evidence="2">
    <location>
        <position position="420"/>
    </location>
</feature>
<dbReference type="InterPro" id="IPR031599">
    <property type="entry name" value="ABC_tran_2"/>
</dbReference>
<feature type="transmembrane region" description="Helical" evidence="1">
    <location>
        <begin position="284"/>
        <end position="302"/>
    </location>
</feature>
<accession>A0A7C5E2A5</accession>
<feature type="transmembrane region" description="Helical" evidence="1">
    <location>
        <begin position="151"/>
        <end position="176"/>
    </location>
</feature>
<feature type="transmembrane region" description="Helical" evidence="1">
    <location>
        <begin position="52"/>
        <end position="73"/>
    </location>
</feature>
<dbReference type="EMBL" id="DRTH01000108">
    <property type="protein sequence ID" value="HHF08502.1"/>
    <property type="molecule type" value="Genomic_DNA"/>
</dbReference>
<keyword evidence="1" id="KW-0472">Membrane</keyword>
<reference evidence="2" key="1">
    <citation type="journal article" date="2020" name="mSystems">
        <title>Genome- and Community-Level Interaction Insights into Carbon Utilization and Element Cycling Functions of Hydrothermarchaeota in Hydrothermal Sediment.</title>
        <authorList>
            <person name="Zhou Z."/>
            <person name="Liu Y."/>
            <person name="Xu W."/>
            <person name="Pan J."/>
            <person name="Luo Z.H."/>
            <person name="Li M."/>
        </authorList>
    </citation>
    <scope>NUCLEOTIDE SEQUENCE [LARGE SCALE GENOMIC DNA]</scope>
    <source>
        <strain evidence="2">HyVt-80</strain>
    </source>
</reference>
<sequence>MNITIIKAIITKKKNCMINSCPKINIMEFILLIKWRIREQLHSIMRYKTKGLILMFMVTGILFLILFPLLFYLKIYFIPNFEKISELSQKLKPLTDVDLSEVIISFFSSIIFVIMLGSDIPITVSNLFFADKLETLWHIPIKRSNIFRAQLFEILSSASLPLILFSPFFLGALYGLGYKDWDFLRVSLLLFLFIVEIFYVNILISTVIVFFTSGKMMKYISAIMTAVTLVVFVFTLRIMDFSTLESASPLEIADRLLAFSGVATSKFLPWTLFVKAITSGAKETLYFLVLVISLGGAVELIGRKYYSVILNKLWSTSRKTKNISGKVHYLPPFLSLLKKDTLLIFREPKLIFAFLYPALFLPVIILANPLLVKGTGIVQLLGLFVFLLSNYTTVASTALFAFERRMNDFKKVFPITSFSF</sequence>
<evidence type="ECO:0000313" key="2">
    <source>
        <dbReference type="EMBL" id="HHF08502.1"/>
    </source>
</evidence>
<feature type="transmembrane region" description="Helical" evidence="1">
    <location>
        <begin position="102"/>
        <end position="130"/>
    </location>
</feature>
<keyword evidence="1" id="KW-0812">Transmembrane</keyword>
<proteinExistence type="predicted"/>
<feature type="transmembrane region" description="Helical" evidence="1">
    <location>
        <begin position="188"/>
        <end position="212"/>
    </location>
</feature>
<keyword evidence="1" id="KW-1133">Transmembrane helix</keyword>
<feature type="transmembrane region" description="Helical" evidence="1">
    <location>
        <begin position="350"/>
        <end position="371"/>
    </location>
</feature>
<feature type="transmembrane region" description="Helical" evidence="1">
    <location>
        <begin position="219"/>
        <end position="239"/>
    </location>
</feature>
<protein>
    <submittedName>
        <fullName evidence="2">Uncharacterized protein</fullName>
    </submittedName>
</protein>
<evidence type="ECO:0000256" key="1">
    <source>
        <dbReference type="SAM" id="Phobius"/>
    </source>
</evidence>